<dbReference type="PROSITE" id="PS51450">
    <property type="entry name" value="LRR"/>
    <property type="match status" value="2"/>
</dbReference>
<dbReference type="InterPro" id="IPR000372">
    <property type="entry name" value="LRRNT"/>
</dbReference>
<dbReference type="SMART" id="SM00369">
    <property type="entry name" value="LRR_TYP"/>
    <property type="match status" value="6"/>
</dbReference>
<evidence type="ECO:0000313" key="8">
    <source>
        <dbReference type="Proteomes" id="UP000515152"/>
    </source>
</evidence>
<dbReference type="SUPFAM" id="SSF52058">
    <property type="entry name" value="L domain-like"/>
    <property type="match status" value="1"/>
</dbReference>
<dbReference type="Pfam" id="PF13855">
    <property type="entry name" value="LRR_8"/>
    <property type="match status" value="2"/>
</dbReference>
<dbReference type="RefSeq" id="XP_012687462.2">
    <property type="nucleotide sequence ID" value="XM_012832008.3"/>
</dbReference>
<accession>A0A6P3W267</accession>
<sequence length="384" mass="44133">MRAQFGSCSLLLLLLSPVLLGQRAPQRGRPRKPPRPTATRKPLVPVSKKPQPAEPAEPAEPTDFPPPILNPPSPYSNCPRECSCNPVYPHTLYCENRNLRRVPVIPPDIHYLYLRNNFIDEVTAESFKNATELKWVDLANNRVRQVDREVFKKIPNLLYLYMERNQLKEIPNDLPEKLEQLRLSRNQISKIPAGAFNKMKHLVLLDLHHNRISDSNLGKNIFKDLKNLMQLNLAHNILRKMPSNVPPNIFQLFLDRNNIEDIPQGYFKDFTNLAFVRLNYNQLNDKGVPKMVFNISSLLDLHLAHNKLSVVPHFSSHLEHLHLNNNQIEYINGTEICPHSLSASLEDVGNAPRLRYLRLDGNHLAPPIPMDVITCFRHLHSIVI</sequence>
<dbReference type="Gene3D" id="3.80.10.10">
    <property type="entry name" value="Ribonuclease Inhibitor"/>
    <property type="match status" value="3"/>
</dbReference>
<keyword evidence="2 6" id="KW-0732">Signal</keyword>
<keyword evidence="4" id="KW-0325">Glycoprotein</keyword>
<feature type="signal peptide" evidence="6">
    <location>
        <begin position="1"/>
        <end position="21"/>
    </location>
</feature>
<dbReference type="FunFam" id="3.80.10.10:FF:000807">
    <property type="entry name" value="PRELP isoform 1"/>
    <property type="match status" value="1"/>
</dbReference>
<evidence type="ECO:0000313" key="9">
    <source>
        <dbReference type="RefSeq" id="XP_012687462.2"/>
    </source>
</evidence>
<evidence type="ECO:0000256" key="3">
    <source>
        <dbReference type="ARBA" id="ARBA00022737"/>
    </source>
</evidence>
<organism evidence="8 9">
    <name type="scientific">Clupea harengus</name>
    <name type="common">Atlantic herring</name>
    <dbReference type="NCBI Taxonomy" id="7950"/>
    <lineage>
        <taxon>Eukaryota</taxon>
        <taxon>Metazoa</taxon>
        <taxon>Chordata</taxon>
        <taxon>Craniata</taxon>
        <taxon>Vertebrata</taxon>
        <taxon>Euteleostomi</taxon>
        <taxon>Actinopterygii</taxon>
        <taxon>Neopterygii</taxon>
        <taxon>Teleostei</taxon>
        <taxon>Clupei</taxon>
        <taxon>Clupeiformes</taxon>
        <taxon>Clupeoidei</taxon>
        <taxon>Clupeidae</taxon>
        <taxon>Clupea</taxon>
    </lineage>
</organism>
<dbReference type="FunFam" id="3.80.10.10:FF:000133">
    <property type="entry name" value="prolargin"/>
    <property type="match status" value="1"/>
</dbReference>
<feature type="chain" id="PRO_5027977068" evidence="6">
    <location>
        <begin position="22"/>
        <end position="384"/>
    </location>
</feature>
<feature type="region of interest" description="Disordered" evidence="5">
    <location>
        <begin position="22"/>
        <end position="70"/>
    </location>
</feature>
<keyword evidence="3" id="KW-0677">Repeat</keyword>
<keyword evidence="8" id="KW-1185">Reference proteome</keyword>
<evidence type="ECO:0000256" key="2">
    <source>
        <dbReference type="ARBA" id="ARBA00022729"/>
    </source>
</evidence>
<evidence type="ECO:0000256" key="5">
    <source>
        <dbReference type="SAM" id="MobiDB-lite"/>
    </source>
</evidence>
<dbReference type="InterPro" id="IPR001611">
    <property type="entry name" value="Leu-rich_rpt"/>
</dbReference>
<feature type="domain" description="LRRNT" evidence="7">
    <location>
        <begin position="77"/>
        <end position="111"/>
    </location>
</feature>
<evidence type="ECO:0000259" key="7">
    <source>
        <dbReference type="SMART" id="SM00013"/>
    </source>
</evidence>
<dbReference type="GeneID" id="105904164"/>
<evidence type="ECO:0000256" key="4">
    <source>
        <dbReference type="ARBA" id="ARBA00023180"/>
    </source>
</evidence>
<gene>
    <name evidence="9" type="primary">LOC105904164</name>
</gene>
<dbReference type="PANTHER" id="PTHR45712:SF8">
    <property type="entry name" value="PROLARGIN"/>
    <property type="match status" value="1"/>
</dbReference>
<evidence type="ECO:0000256" key="1">
    <source>
        <dbReference type="ARBA" id="ARBA00022614"/>
    </source>
</evidence>
<dbReference type="AlphaFoldDB" id="A0A6P3W267"/>
<protein>
    <submittedName>
        <fullName evidence="9">Prolargin</fullName>
    </submittedName>
</protein>
<dbReference type="Pfam" id="PF13516">
    <property type="entry name" value="LRR_6"/>
    <property type="match status" value="1"/>
</dbReference>
<dbReference type="Proteomes" id="UP000515152">
    <property type="component" value="Chromosome 5"/>
</dbReference>
<dbReference type="OrthoDB" id="5789657at2759"/>
<reference evidence="9" key="1">
    <citation type="submission" date="2025-08" db="UniProtKB">
        <authorList>
            <consortium name="RefSeq"/>
        </authorList>
    </citation>
    <scope>IDENTIFICATION</scope>
</reference>
<dbReference type="InterPro" id="IPR003591">
    <property type="entry name" value="Leu-rich_rpt_typical-subtyp"/>
</dbReference>
<dbReference type="SMART" id="SM00013">
    <property type="entry name" value="LRRNT"/>
    <property type="match status" value="1"/>
</dbReference>
<dbReference type="KEGG" id="char:105904164"/>
<dbReference type="PANTHER" id="PTHR45712">
    <property type="entry name" value="AGAP008170-PA"/>
    <property type="match status" value="1"/>
</dbReference>
<name>A0A6P3W267_CLUHA</name>
<proteinExistence type="predicted"/>
<dbReference type="InterPro" id="IPR032675">
    <property type="entry name" value="LRR_dom_sf"/>
</dbReference>
<dbReference type="GO" id="GO:0005615">
    <property type="term" value="C:extracellular space"/>
    <property type="evidence" value="ECO:0007669"/>
    <property type="project" value="TreeGrafter"/>
</dbReference>
<dbReference type="InterPro" id="IPR050333">
    <property type="entry name" value="SLRP"/>
</dbReference>
<keyword evidence="1" id="KW-0433">Leucine-rich repeat</keyword>
<evidence type="ECO:0000256" key="6">
    <source>
        <dbReference type="SAM" id="SignalP"/>
    </source>
</evidence>